<dbReference type="Pfam" id="PF00172">
    <property type="entry name" value="Zn_clus"/>
    <property type="match status" value="1"/>
</dbReference>
<dbReference type="SUPFAM" id="SSF57701">
    <property type="entry name" value="Zn2/Cys6 DNA-binding domain"/>
    <property type="match status" value="1"/>
</dbReference>
<dbReference type="InterPro" id="IPR001138">
    <property type="entry name" value="Zn2Cys6_DnaBD"/>
</dbReference>
<dbReference type="EMBL" id="JAULSV010000002">
    <property type="protein sequence ID" value="KAK0653081.1"/>
    <property type="molecule type" value="Genomic_DNA"/>
</dbReference>
<sequence length="347" mass="37790">MPNGDSPNDGAVKCQACRSCRTRKLRCTKEATGCMRCTAEGRDCVYPLRRAMGRPTTKLPEPGAGSGLHIMRVWQPPRSAAAFGAFLPDRQHTSSSEFGIGIADCPEGATFGGQDFLLPYSHSESFHRTSNPSSSDLGANPTTLTSVAPCRCAERLLACADSLSTLPDDLWGALLTARHSSRTIYEVLKCQQCKAASGAAPDHPSQVIVILATVMFPLVGESYLKVADLVEKEAKRAMDDRQDLIFDLTACGGLWGPFRDRGIKCQEHYSELVLDVGSWRTTMRALLRTDLHGFDIQKPKDGDDPCPDHQPGLCDLISDIKSRSTSGLILHMIEMAQRSLSHQLAIT</sequence>
<dbReference type="GO" id="GO:0008270">
    <property type="term" value="F:zinc ion binding"/>
    <property type="evidence" value="ECO:0007669"/>
    <property type="project" value="InterPro"/>
</dbReference>
<feature type="domain" description="Zn(2)-C6 fungal-type" evidence="2">
    <location>
        <begin position="16"/>
        <end position="46"/>
    </location>
</feature>
<comment type="caution">
    <text evidence="3">The sequence shown here is derived from an EMBL/GenBank/DDBJ whole genome shotgun (WGS) entry which is preliminary data.</text>
</comment>
<keyword evidence="4" id="KW-1185">Reference proteome</keyword>
<evidence type="ECO:0000259" key="2">
    <source>
        <dbReference type="PROSITE" id="PS50048"/>
    </source>
</evidence>
<dbReference type="PROSITE" id="PS50048">
    <property type="entry name" value="ZN2_CY6_FUNGAL_2"/>
    <property type="match status" value="1"/>
</dbReference>
<dbReference type="Gene3D" id="4.10.240.10">
    <property type="entry name" value="Zn(2)-C6 fungal-type DNA-binding domain"/>
    <property type="match status" value="1"/>
</dbReference>
<accession>A0AA39YK99</accession>
<protein>
    <recommendedName>
        <fullName evidence="2">Zn(2)-C6 fungal-type domain-containing protein</fullName>
    </recommendedName>
</protein>
<evidence type="ECO:0000256" key="1">
    <source>
        <dbReference type="ARBA" id="ARBA00023242"/>
    </source>
</evidence>
<dbReference type="PROSITE" id="PS00463">
    <property type="entry name" value="ZN2_CY6_FUNGAL_1"/>
    <property type="match status" value="1"/>
</dbReference>
<dbReference type="Proteomes" id="UP001174936">
    <property type="component" value="Unassembled WGS sequence"/>
</dbReference>
<gene>
    <name evidence="3" type="ORF">B0T16DRAFT_407397</name>
</gene>
<organism evidence="3 4">
    <name type="scientific">Cercophora newfieldiana</name>
    <dbReference type="NCBI Taxonomy" id="92897"/>
    <lineage>
        <taxon>Eukaryota</taxon>
        <taxon>Fungi</taxon>
        <taxon>Dikarya</taxon>
        <taxon>Ascomycota</taxon>
        <taxon>Pezizomycotina</taxon>
        <taxon>Sordariomycetes</taxon>
        <taxon>Sordariomycetidae</taxon>
        <taxon>Sordariales</taxon>
        <taxon>Lasiosphaeriaceae</taxon>
        <taxon>Cercophora</taxon>
    </lineage>
</organism>
<dbReference type="InterPro" id="IPR036864">
    <property type="entry name" value="Zn2-C6_fun-type_DNA-bd_sf"/>
</dbReference>
<keyword evidence="1" id="KW-0539">Nucleus</keyword>
<reference evidence="3" key="1">
    <citation type="submission" date="2023-06" db="EMBL/GenBank/DDBJ databases">
        <title>Genome-scale phylogeny and comparative genomics of the fungal order Sordariales.</title>
        <authorList>
            <consortium name="Lawrence Berkeley National Laboratory"/>
            <person name="Hensen N."/>
            <person name="Bonometti L."/>
            <person name="Westerberg I."/>
            <person name="Brannstrom I.O."/>
            <person name="Guillou S."/>
            <person name="Cros-Aarteil S."/>
            <person name="Calhoun S."/>
            <person name="Haridas S."/>
            <person name="Kuo A."/>
            <person name="Mondo S."/>
            <person name="Pangilinan J."/>
            <person name="Riley R."/>
            <person name="Labutti K."/>
            <person name="Andreopoulos B."/>
            <person name="Lipzen A."/>
            <person name="Chen C."/>
            <person name="Yanf M."/>
            <person name="Daum C."/>
            <person name="Ng V."/>
            <person name="Clum A."/>
            <person name="Steindorff A."/>
            <person name="Ohm R."/>
            <person name="Martin F."/>
            <person name="Silar P."/>
            <person name="Natvig D."/>
            <person name="Lalanne C."/>
            <person name="Gautier V."/>
            <person name="Ament-Velasquez S.L."/>
            <person name="Kruys A."/>
            <person name="Hutchinson M.I."/>
            <person name="Powell A.J."/>
            <person name="Barry K."/>
            <person name="Miller A.N."/>
            <person name="Grigoriev I.V."/>
            <person name="Debuchy R."/>
            <person name="Gladieux P."/>
            <person name="Thoren M.H."/>
            <person name="Johannesson H."/>
        </authorList>
    </citation>
    <scope>NUCLEOTIDE SEQUENCE</scope>
    <source>
        <strain evidence="3">SMH2532-1</strain>
    </source>
</reference>
<dbReference type="CDD" id="cd00067">
    <property type="entry name" value="GAL4"/>
    <property type="match status" value="1"/>
</dbReference>
<dbReference type="GO" id="GO:0000981">
    <property type="term" value="F:DNA-binding transcription factor activity, RNA polymerase II-specific"/>
    <property type="evidence" value="ECO:0007669"/>
    <property type="project" value="InterPro"/>
</dbReference>
<proteinExistence type="predicted"/>
<evidence type="ECO:0000313" key="3">
    <source>
        <dbReference type="EMBL" id="KAK0653081.1"/>
    </source>
</evidence>
<dbReference type="AlphaFoldDB" id="A0AA39YK99"/>
<evidence type="ECO:0000313" key="4">
    <source>
        <dbReference type="Proteomes" id="UP001174936"/>
    </source>
</evidence>
<name>A0AA39YK99_9PEZI</name>